<dbReference type="Pfam" id="PF12680">
    <property type="entry name" value="SnoaL_2"/>
    <property type="match status" value="1"/>
</dbReference>
<organism evidence="2">
    <name type="scientific">marine metagenome</name>
    <dbReference type="NCBI Taxonomy" id="408172"/>
    <lineage>
        <taxon>unclassified sequences</taxon>
        <taxon>metagenomes</taxon>
        <taxon>ecological metagenomes</taxon>
    </lineage>
</organism>
<dbReference type="EMBL" id="UINC01109438">
    <property type="protein sequence ID" value="SVC76269.1"/>
    <property type="molecule type" value="Genomic_DNA"/>
</dbReference>
<reference evidence="2" key="1">
    <citation type="submission" date="2018-05" db="EMBL/GenBank/DDBJ databases">
        <authorList>
            <person name="Lanie J.A."/>
            <person name="Ng W.-L."/>
            <person name="Kazmierczak K.M."/>
            <person name="Andrzejewski T.M."/>
            <person name="Davidsen T.M."/>
            <person name="Wayne K.J."/>
            <person name="Tettelin H."/>
            <person name="Glass J.I."/>
            <person name="Rusch D."/>
            <person name="Podicherti R."/>
            <person name="Tsui H.-C.T."/>
            <person name="Winkler M.E."/>
        </authorList>
    </citation>
    <scope>NUCLEOTIDE SEQUENCE</scope>
</reference>
<feature type="domain" description="SnoaL-like" evidence="1">
    <location>
        <begin position="67"/>
        <end position="160"/>
    </location>
</feature>
<evidence type="ECO:0000259" key="1">
    <source>
        <dbReference type="Pfam" id="PF12680"/>
    </source>
</evidence>
<accession>A0A382PSE5</accession>
<dbReference type="InterPro" id="IPR037401">
    <property type="entry name" value="SnoaL-like"/>
</dbReference>
<sequence>EVFYQKAVELGLIAANTYSWDWATSSGHHDLWDAVARFNWPISTMVEPNVVTPTPTIPNVPNDPLHNYIEALNNRDIDSIASLYHENAGHVNAQRLLLGIQSIKKWYHNLLHEVLPAGTFAIDQVRGTGSSWTFNWTFHSPSGQLAGGKDTLGMRQGRIQYHYSSFGGVQT</sequence>
<gene>
    <name evidence="2" type="ORF">METZ01_LOCUS329123</name>
</gene>
<dbReference type="AlphaFoldDB" id="A0A382PSE5"/>
<proteinExistence type="predicted"/>
<protein>
    <recommendedName>
        <fullName evidence="1">SnoaL-like domain-containing protein</fullName>
    </recommendedName>
</protein>
<dbReference type="SUPFAM" id="SSF54427">
    <property type="entry name" value="NTF2-like"/>
    <property type="match status" value="1"/>
</dbReference>
<name>A0A382PSE5_9ZZZZ</name>
<evidence type="ECO:0000313" key="2">
    <source>
        <dbReference type="EMBL" id="SVC76269.1"/>
    </source>
</evidence>
<dbReference type="InterPro" id="IPR032710">
    <property type="entry name" value="NTF2-like_dom_sf"/>
</dbReference>
<feature type="non-terminal residue" evidence="2">
    <location>
        <position position="1"/>
    </location>
</feature>
<dbReference type="Gene3D" id="3.10.450.50">
    <property type="match status" value="1"/>
</dbReference>